<protein>
    <submittedName>
        <fullName evidence="1">S6K</fullName>
    </submittedName>
</protein>
<evidence type="ECO:0000313" key="1">
    <source>
        <dbReference type="EMBL" id="JAD46977.1"/>
    </source>
</evidence>
<organism evidence="1">
    <name type="scientific">Arundo donax</name>
    <name type="common">Giant reed</name>
    <name type="synonym">Donax arundinaceus</name>
    <dbReference type="NCBI Taxonomy" id="35708"/>
    <lineage>
        <taxon>Eukaryota</taxon>
        <taxon>Viridiplantae</taxon>
        <taxon>Streptophyta</taxon>
        <taxon>Embryophyta</taxon>
        <taxon>Tracheophyta</taxon>
        <taxon>Spermatophyta</taxon>
        <taxon>Magnoliopsida</taxon>
        <taxon>Liliopsida</taxon>
        <taxon>Poales</taxon>
        <taxon>Poaceae</taxon>
        <taxon>PACMAD clade</taxon>
        <taxon>Arundinoideae</taxon>
        <taxon>Arundineae</taxon>
        <taxon>Arundo</taxon>
    </lineage>
</organism>
<dbReference type="EMBL" id="GBRH01250918">
    <property type="protein sequence ID" value="JAD46977.1"/>
    <property type="molecule type" value="Transcribed_RNA"/>
</dbReference>
<proteinExistence type="predicted"/>
<name>A0A0A9AIQ8_ARUDO</name>
<sequence length="98" mass="11459">MQGSLDKEHRGLLASGLGWNQKHLRNRTRHFQWRRYPASPLGEVFLPDRGWGPVQGLQSERMFEKKKPSFNGPGRQWWWLLGQDSALTEAKHLCYSKV</sequence>
<accession>A0A0A9AIQ8</accession>
<reference evidence="1" key="2">
    <citation type="journal article" date="2015" name="Data Brief">
        <title>Shoot transcriptome of the giant reed, Arundo donax.</title>
        <authorList>
            <person name="Barrero R.A."/>
            <person name="Guerrero F.D."/>
            <person name="Moolhuijzen P."/>
            <person name="Goolsby J.A."/>
            <person name="Tidwell J."/>
            <person name="Bellgard S.E."/>
            <person name="Bellgard M.I."/>
        </authorList>
    </citation>
    <scope>NUCLEOTIDE SEQUENCE</scope>
    <source>
        <tissue evidence="1">Shoot tissue taken approximately 20 cm above the soil surface</tissue>
    </source>
</reference>
<dbReference type="AlphaFoldDB" id="A0A0A9AIQ8"/>
<reference evidence="1" key="1">
    <citation type="submission" date="2014-09" db="EMBL/GenBank/DDBJ databases">
        <authorList>
            <person name="Magalhaes I.L.F."/>
            <person name="Oliveira U."/>
            <person name="Santos F.R."/>
            <person name="Vidigal T.H.D.A."/>
            <person name="Brescovit A.D."/>
            <person name="Santos A.J."/>
        </authorList>
    </citation>
    <scope>NUCLEOTIDE SEQUENCE</scope>
    <source>
        <tissue evidence="1">Shoot tissue taken approximately 20 cm above the soil surface</tissue>
    </source>
</reference>